<accession>B8IPB3</accession>
<evidence type="ECO:0000259" key="2">
    <source>
        <dbReference type="Pfam" id="PF13229"/>
    </source>
</evidence>
<dbReference type="InterPro" id="IPR012334">
    <property type="entry name" value="Pectin_lyas_fold"/>
</dbReference>
<dbReference type="AlphaFoldDB" id="B8IPB3"/>
<dbReference type="OrthoDB" id="9807425at2"/>
<organism evidence="3 4">
    <name type="scientific">Methylobacterium nodulans (strain LMG 21967 / CNCM I-2342 / ORS 2060)</name>
    <dbReference type="NCBI Taxonomy" id="460265"/>
    <lineage>
        <taxon>Bacteria</taxon>
        <taxon>Pseudomonadati</taxon>
        <taxon>Pseudomonadota</taxon>
        <taxon>Alphaproteobacteria</taxon>
        <taxon>Hyphomicrobiales</taxon>
        <taxon>Methylobacteriaceae</taxon>
        <taxon>Methylobacterium</taxon>
    </lineage>
</organism>
<sequence length="491" mass="52009">MTQPHPWAMLLGPLFALAFAPALGAGPDEAGRPECPAGAIRIAPGSSIQEAVDRAGEGASFCIGAGLHRMQIVTPRNGQSFFGEKGAVLDGSRRLMGFARSGRFWVVSGQPFPLETRGSCLAGRPCTRRAGLFLDGVPLRQVATPEEMTPDTFLFDVAAGTISLARDPAGHVVETARAAFAFSGRAADVRISGLLIEKYNSLAQYGAVQAAAGRNWQISYSELRFNSGAGVALGSGGSLSDSDIHHNGQLGVGGTGKGFSILRNRIWANNTHGYDPEWEAGGVKIALARSVVLRGNHVFENGGPGLWCDIDCEHVLFEDNLVERNAGPGIFFEISREATIRNNHLRRNGAGRHAWVWGAEIQVAASADVEVTGNDLTVAPGGHGIILVDQGRPHARGGGFYETRGNNVHDNTTTFDEIGRSGGTSDVPNGHPQAGIIEAGGNRFDRNTYLYRPGFEPLFLWGPEMSFAGFRKAGQEGSGQLRQIGAAGSGK</sequence>
<feature type="signal peptide" evidence="1">
    <location>
        <begin position="1"/>
        <end position="24"/>
    </location>
</feature>
<dbReference type="SUPFAM" id="SSF51126">
    <property type="entry name" value="Pectin lyase-like"/>
    <property type="match status" value="1"/>
</dbReference>
<dbReference type="Pfam" id="PF13229">
    <property type="entry name" value="Beta_helix"/>
    <property type="match status" value="1"/>
</dbReference>
<keyword evidence="1" id="KW-0732">Signal</keyword>
<evidence type="ECO:0000256" key="1">
    <source>
        <dbReference type="SAM" id="SignalP"/>
    </source>
</evidence>
<dbReference type="Gene3D" id="2.160.20.10">
    <property type="entry name" value="Single-stranded right-handed beta-helix, Pectin lyase-like"/>
    <property type="match status" value="1"/>
</dbReference>
<dbReference type="InterPro" id="IPR006626">
    <property type="entry name" value="PbH1"/>
</dbReference>
<dbReference type="HOGENOM" id="CLU_028103_0_0_5"/>
<dbReference type="Proteomes" id="UP000008207">
    <property type="component" value="Chromosome"/>
</dbReference>
<dbReference type="EMBL" id="CP001349">
    <property type="protein sequence ID" value="ACL60431.1"/>
    <property type="molecule type" value="Genomic_DNA"/>
</dbReference>
<evidence type="ECO:0000313" key="4">
    <source>
        <dbReference type="Proteomes" id="UP000008207"/>
    </source>
</evidence>
<proteinExistence type="predicted"/>
<dbReference type="eggNOG" id="COG3420">
    <property type="taxonomic scope" value="Bacteria"/>
</dbReference>
<keyword evidence="4" id="KW-1185">Reference proteome</keyword>
<gene>
    <name evidence="3" type="ordered locus">Mnod_5589</name>
</gene>
<feature type="chain" id="PRO_5002874561" description="Right handed beta helix domain-containing protein" evidence="1">
    <location>
        <begin position="25"/>
        <end position="491"/>
    </location>
</feature>
<dbReference type="InterPro" id="IPR011050">
    <property type="entry name" value="Pectin_lyase_fold/virulence"/>
</dbReference>
<reference evidence="3 4" key="1">
    <citation type="submission" date="2009-01" db="EMBL/GenBank/DDBJ databases">
        <title>Complete sequence of chromosome of Methylobacterium nodulans ORS 2060.</title>
        <authorList>
            <consortium name="US DOE Joint Genome Institute"/>
            <person name="Lucas S."/>
            <person name="Copeland A."/>
            <person name="Lapidus A."/>
            <person name="Glavina del Rio T."/>
            <person name="Dalin E."/>
            <person name="Tice H."/>
            <person name="Bruce D."/>
            <person name="Goodwin L."/>
            <person name="Pitluck S."/>
            <person name="Sims D."/>
            <person name="Brettin T."/>
            <person name="Detter J.C."/>
            <person name="Han C."/>
            <person name="Larimer F."/>
            <person name="Land M."/>
            <person name="Hauser L."/>
            <person name="Kyrpides N."/>
            <person name="Ivanova N."/>
            <person name="Marx C.J."/>
            <person name="Richardson P."/>
        </authorList>
    </citation>
    <scope>NUCLEOTIDE SEQUENCE [LARGE SCALE GENOMIC DNA]</scope>
    <source>
        <strain evidence="4">LMG 21967 / CNCM I-2342 / ORS 2060</strain>
    </source>
</reference>
<evidence type="ECO:0000313" key="3">
    <source>
        <dbReference type="EMBL" id="ACL60431.1"/>
    </source>
</evidence>
<dbReference type="SMART" id="SM00710">
    <property type="entry name" value="PbH1"/>
    <property type="match status" value="6"/>
</dbReference>
<dbReference type="InterPro" id="IPR039448">
    <property type="entry name" value="Beta_helix"/>
</dbReference>
<name>B8IPB3_METNO</name>
<dbReference type="KEGG" id="mno:Mnod_5589"/>
<dbReference type="RefSeq" id="WP_015932036.1">
    <property type="nucleotide sequence ID" value="NC_011894.1"/>
</dbReference>
<feature type="domain" description="Right handed beta helix" evidence="2">
    <location>
        <begin position="208"/>
        <end position="364"/>
    </location>
</feature>
<dbReference type="STRING" id="460265.Mnod_5589"/>
<protein>
    <recommendedName>
        <fullName evidence="2">Right handed beta helix domain-containing protein</fullName>
    </recommendedName>
</protein>